<dbReference type="Pfam" id="PF12146">
    <property type="entry name" value="Hydrolase_4"/>
    <property type="match status" value="1"/>
</dbReference>
<reference evidence="3" key="1">
    <citation type="submission" date="2022-07" db="EMBL/GenBank/DDBJ databases">
        <authorList>
            <person name="Trinca V."/>
            <person name="Uliana J.V.C."/>
            <person name="Torres T.T."/>
            <person name="Ward R.J."/>
            <person name="Monesi N."/>
        </authorList>
    </citation>
    <scope>NUCLEOTIDE SEQUENCE</scope>
    <source>
        <strain evidence="3">HSMRA1968</strain>
        <tissue evidence="3">Whole embryos</tissue>
    </source>
</reference>
<dbReference type="SUPFAM" id="SSF53474">
    <property type="entry name" value="alpha/beta-Hydrolases"/>
    <property type="match status" value="1"/>
</dbReference>
<name>A0A9Q0S8T8_9DIPT</name>
<comment type="caution">
    <text evidence="3">The sequence shown here is derived from an EMBL/GenBank/DDBJ whole genome shotgun (WGS) entry which is preliminary data.</text>
</comment>
<dbReference type="Proteomes" id="UP001151699">
    <property type="component" value="Chromosome A"/>
</dbReference>
<organism evidence="3 4">
    <name type="scientific">Pseudolycoriella hygida</name>
    <dbReference type="NCBI Taxonomy" id="35572"/>
    <lineage>
        <taxon>Eukaryota</taxon>
        <taxon>Metazoa</taxon>
        <taxon>Ecdysozoa</taxon>
        <taxon>Arthropoda</taxon>
        <taxon>Hexapoda</taxon>
        <taxon>Insecta</taxon>
        <taxon>Pterygota</taxon>
        <taxon>Neoptera</taxon>
        <taxon>Endopterygota</taxon>
        <taxon>Diptera</taxon>
        <taxon>Nematocera</taxon>
        <taxon>Sciaroidea</taxon>
        <taxon>Sciaridae</taxon>
        <taxon>Pseudolycoriella</taxon>
    </lineage>
</organism>
<dbReference type="GO" id="GO:0016020">
    <property type="term" value="C:membrane"/>
    <property type="evidence" value="ECO:0007669"/>
    <property type="project" value="TreeGrafter"/>
</dbReference>
<evidence type="ECO:0000313" key="4">
    <source>
        <dbReference type="Proteomes" id="UP001151699"/>
    </source>
</evidence>
<proteinExistence type="predicted"/>
<keyword evidence="4" id="KW-1185">Reference proteome</keyword>
<evidence type="ECO:0000259" key="2">
    <source>
        <dbReference type="Pfam" id="PF12146"/>
    </source>
</evidence>
<dbReference type="OrthoDB" id="10249433at2759"/>
<evidence type="ECO:0000256" key="1">
    <source>
        <dbReference type="SAM" id="Phobius"/>
    </source>
</evidence>
<sequence>MQLRDWTIVRILASVATKIWAASFAALLACFIVYCFYGFFMAFSFSLAAIAGILYQTQDTLLYHPEQPPHSRVFIPVPSMFGIGLADIFHWFLTELRFCCLGFPQSFDFSLLVLSVDPWNKMIALHIAGLPYESVNIRSTDGVILHAFLIRHNGDKGRFVPTIVYLHGNAGNMGHRLQNASGMFHTLQCNLLMIDYRGYGLSTGTPIEQGLYNDARAAIDYLHTRHDLDLSQIVLFGRSLGGAVAIDVASDPEYYQKLMCVMLENTFTSIPEMAVSLIHQSIKYFPLFMFKNLYISIQKIQFFAAPCLFVSGMADTLVPPKMMLQLHARCGSRRKQLIQIKGGSHNDTWATAGYYQGLAQFLTECKETRTPLQTAPALRSKWPQVEDL</sequence>
<dbReference type="PANTHER" id="PTHR12277">
    <property type="entry name" value="ALPHA/BETA HYDROLASE DOMAIN-CONTAINING PROTEIN"/>
    <property type="match status" value="1"/>
</dbReference>
<feature type="transmembrane region" description="Helical" evidence="1">
    <location>
        <begin position="20"/>
        <end position="53"/>
    </location>
</feature>
<keyword evidence="1" id="KW-0472">Membrane</keyword>
<accession>A0A9Q0S8T8</accession>
<evidence type="ECO:0000313" key="3">
    <source>
        <dbReference type="EMBL" id="KAJ6649552.1"/>
    </source>
</evidence>
<dbReference type="Gene3D" id="3.40.50.1820">
    <property type="entry name" value="alpha/beta hydrolase"/>
    <property type="match status" value="1"/>
</dbReference>
<keyword evidence="1" id="KW-1133">Transmembrane helix</keyword>
<dbReference type="PROSITE" id="PS51257">
    <property type="entry name" value="PROKAR_LIPOPROTEIN"/>
    <property type="match status" value="1"/>
</dbReference>
<dbReference type="EMBL" id="WJQU01000001">
    <property type="protein sequence ID" value="KAJ6649552.1"/>
    <property type="molecule type" value="Genomic_DNA"/>
</dbReference>
<feature type="domain" description="Serine aminopeptidase S33" evidence="2">
    <location>
        <begin position="162"/>
        <end position="294"/>
    </location>
</feature>
<dbReference type="GO" id="GO:0008474">
    <property type="term" value="F:palmitoyl-(protein) hydrolase activity"/>
    <property type="evidence" value="ECO:0007669"/>
    <property type="project" value="TreeGrafter"/>
</dbReference>
<keyword evidence="1" id="KW-0812">Transmembrane</keyword>
<protein>
    <submittedName>
        <fullName evidence="3">Protein ABHD13</fullName>
    </submittedName>
</protein>
<dbReference type="AlphaFoldDB" id="A0A9Q0S8T8"/>
<dbReference type="PANTHER" id="PTHR12277:SF81">
    <property type="entry name" value="PROTEIN ABHD13"/>
    <property type="match status" value="1"/>
</dbReference>
<dbReference type="InterPro" id="IPR022742">
    <property type="entry name" value="Hydrolase_4"/>
</dbReference>
<dbReference type="InterPro" id="IPR029058">
    <property type="entry name" value="AB_hydrolase_fold"/>
</dbReference>
<gene>
    <name evidence="3" type="primary">Abhd13</name>
    <name evidence="3" type="ORF">Bhyg_04789</name>
</gene>